<name>A0A5E4VFZ3_9BURK</name>
<dbReference type="RefSeq" id="WP_150664627.1">
    <property type="nucleotide sequence ID" value="NZ_CABPSA010000004.1"/>
</dbReference>
<dbReference type="OrthoDB" id="8943287at2"/>
<organism evidence="1 2">
    <name type="scientific">Pandoraea commovens</name>
    <dbReference type="NCBI Taxonomy" id="2508289"/>
    <lineage>
        <taxon>Bacteria</taxon>
        <taxon>Pseudomonadati</taxon>
        <taxon>Pseudomonadota</taxon>
        <taxon>Betaproteobacteria</taxon>
        <taxon>Burkholderiales</taxon>
        <taxon>Burkholderiaceae</taxon>
        <taxon>Pandoraea</taxon>
    </lineage>
</organism>
<reference evidence="1 2" key="1">
    <citation type="submission" date="2019-08" db="EMBL/GenBank/DDBJ databases">
        <authorList>
            <person name="Peeters C."/>
        </authorList>
    </citation>
    <scope>NUCLEOTIDE SEQUENCE [LARGE SCALE GENOMIC DNA]</scope>
    <source>
        <strain evidence="1 2">LMG 31010</strain>
    </source>
</reference>
<evidence type="ECO:0000313" key="2">
    <source>
        <dbReference type="Proteomes" id="UP000343335"/>
    </source>
</evidence>
<dbReference type="Proteomes" id="UP000343335">
    <property type="component" value="Unassembled WGS sequence"/>
</dbReference>
<protein>
    <submittedName>
        <fullName evidence="1">Uncharacterized protein</fullName>
    </submittedName>
</protein>
<dbReference type="EMBL" id="CABPSA010000004">
    <property type="protein sequence ID" value="VVE10269.1"/>
    <property type="molecule type" value="Genomic_DNA"/>
</dbReference>
<sequence>MTSLVRLAGILPRQPEFRAWLAEAAHQPITADDAAEFIRIACGVDSRRELDTNGRAADAFHTMVRRPYLAWRDQQHQPKGAGA</sequence>
<accession>A0A5E4VFZ3</accession>
<evidence type="ECO:0000313" key="1">
    <source>
        <dbReference type="EMBL" id="VVE10269.1"/>
    </source>
</evidence>
<gene>
    <name evidence="1" type="ORF">PCO31010_02611</name>
</gene>
<dbReference type="AlphaFoldDB" id="A0A5E4VFZ3"/>
<proteinExistence type="predicted"/>